<evidence type="ECO:0000313" key="2">
    <source>
        <dbReference type="EMBL" id="CAB1441861.1"/>
    </source>
</evidence>
<sequence length="203" mass="22262">MHHAGWIWWNQDKVLRTEDEADDGEGGRAPSHPSAPQKGNFIEQGPTEREMEEEEAKEGRLRMSHLLGLVAHTPRAGAGGAGRVGGLFRLYRGNTEAGLVKESPTLITMSMYLLRTEQQNTLLPLFAHSLFPPVSTRWPCADRNATGARHSTVLSRPLPKLQQPPSMPHAKPPPNQPTPRLPIPISPCILNGGESSCLHPEPC</sequence>
<organism evidence="2 3">
    <name type="scientific">Pleuronectes platessa</name>
    <name type="common">European plaice</name>
    <dbReference type="NCBI Taxonomy" id="8262"/>
    <lineage>
        <taxon>Eukaryota</taxon>
        <taxon>Metazoa</taxon>
        <taxon>Chordata</taxon>
        <taxon>Craniata</taxon>
        <taxon>Vertebrata</taxon>
        <taxon>Euteleostomi</taxon>
        <taxon>Actinopterygii</taxon>
        <taxon>Neopterygii</taxon>
        <taxon>Teleostei</taxon>
        <taxon>Neoteleostei</taxon>
        <taxon>Acanthomorphata</taxon>
        <taxon>Carangaria</taxon>
        <taxon>Pleuronectiformes</taxon>
        <taxon>Pleuronectoidei</taxon>
        <taxon>Pleuronectidae</taxon>
        <taxon>Pleuronectes</taxon>
    </lineage>
</organism>
<dbReference type="AlphaFoldDB" id="A0A9N7YVV8"/>
<feature type="region of interest" description="Disordered" evidence="1">
    <location>
        <begin position="19"/>
        <end position="57"/>
    </location>
</feature>
<feature type="compositionally biased region" description="Pro residues" evidence="1">
    <location>
        <begin position="165"/>
        <end position="185"/>
    </location>
</feature>
<dbReference type="EMBL" id="CADEAL010002724">
    <property type="protein sequence ID" value="CAB1441861.1"/>
    <property type="molecule type" value="Genomic_DNA"/>
</dbReference>
<name>A0A9N7YVV8_PLEPL</name>
<keyword evidence="3" id="KW-1185">Reference proteome</keyword>
<comment type="caution">
    <text evidence="2">The sequence shown here is derived from an EMBL/GenBank/DDBJ whole genome shotgun (WGS) entry which is preliminary data.</text>
</comment>
<gene>
    <name evidence="2" type="ORF">PLEPLA_LOCUS29588</name>
</gene>
<proteinExistence type="predicted"/>
<evidence type="ECO:0000313" key="3">
    <source>
        <dbReference type="Proteomes" id="UP001153269"/>
    </source>
</evidence>
<feature type="region of interest" description="Disordered" evidence="1">
    <location>
        <begin position="145"/>
        <end position="185"/>
    </location>
</feature>
<protein>
    <submittedName>
        <fullName evidence="2">Uncharacterized protein</fullName>
    </submittedName>
</protein>
<reference evidence="2" key="1">
    <citation type="submission" date="2020-03" db="EMBL/GenBank/DDBJ databases">
        <authorList>
            <person name="Weist P."/>
        </authorList>
    </citation>
    <scope>NUCLEOTIDE SEQUENCE</scope>
</reference>
<dbReference type="Proteomes" id="UP001153269">
    <property type="component" value="Unassembled WGS sequence"/>
</dbReference>
<evidence type="ECO:0000256" key="1">
    <source>
        <dbReference type="SAM" id="MobiDB-lite"/>
    </source>
</evidence>
<accession>A0A9N7YVV8</accession>